<dbReference type="SUPFAM" id="SSF48452">
    <property type="entry name" value="TPR-like"/>
    <property type="match status" value="1"/>
</dbReference>
<dbReference type="eggNOG" id="KOG4197">
    <property type="taxonomic scope" value="Eukaryota"/>
</dbReference>
<dbReference type="NCBIfam" id="TIGR00756">
    <property type="entry name" value="PPR"/>
    <property type="match status" value="1"/>
</dbReference>
<dbReference type="InterPro" id="IPR046960">
    <property type="entry name" value="PPR_At4g14850-like_plant"/>
</dbReference>
<dbReference type="InterPro" id="IPR002885">
    <property type="entry name" value="PPR_rpt"/>
</dbReference>
<dbReference type="Proteomes" id="UP000026960">
    <property type="component" value="Chromosome 11"/>
</dbReference>
<reference evidence="5" key="2">
    <citation type="submission" date="2015-03" db="UniProtKB">
        <authorList>
            <consortium name="EnsemblPlants"/>
        </authorList>
    </citation>
    <scope>IDENTIFICATION</scope>
</reference>
<evidence type="ECO:0000256" key="4">
    <source>
        <dbReference type="PROSITE-ProRule" id="PRU00708"/>
    </source>
</evidence>
<feature type="repeat" description="PPR" evidence="4">
    <location>
        <begin position="15"/>
        <end position="49"/>
    </location>
</feature>
<organism evidence="5">
    <name type="scientific">Oryza barthii</name>
    <dbReference type="NCBI Taxonomy" id="65489"/>
    <lineage>
        <taxon>Eukaryota</taxon>
        <taxon>Viridiplantae</taxon>
        <taxon>Streptophyta</taxon>
        <taxon>Embryophyta</taxon>
        <taxon>Tracheophyta</taxon>
        <taxon>Spermatophyta</taxon>
        <taxon>Magnoliopsida</taxon>
        <taxon>Liliopsida</taxon>
        <taxon>Poales</taxon>
        <taxon>Poaceae</taxon>
        <taxon>BOP clade</taxon>
        <taxon>Oryzoideae</taxon>
        <taxon>Oryzeae</taxon>
        <taxon>Oryzinae</taxon>
        <taxon>Oryza</taxon>
    </lineage>
</organism>
<name>A0A0D3HLL2_9ORYZ</name>
<sequence length="301" mass="33471">METARELFDKMPARNAFVWSSMGTGYFKAGNADEAQAVFDRIPVRNLVNWNTLIAGCSEKALEAFHSMLDDRIKPDEFTMAGVLSACAQLGSLEQARKVHSFIIQHRIRKNQFVLNGLVDMFAKCGDLAFARKIFDNMQWRNTECWNSMISALSSHGQSIEAIKLFSKMECSDQKPNAITLLAVLGACTHGGFVDEGLRIFNKFDVYGVAAAVEHYGCLVDLLDRAGRLREAYEIVKNMLVQPNEIKGAIKELGRLQQGAVQLILTFLNTKYTQAVVHVAPRWGLNTHAAKIPFLGDTPGL</sequence>
<keyword evidence="2" id="KW-0677">Repeat</keyword>
<feature type="repeat" description="PPR" evidence="4">
    <location>
        <begin position="142"/>
        <end position="176"/>
    </location>
</feature>
<dbReference type="FunFam" id="1.25.40.10:FF:000345">
    <property type="entry name" value="Pentatricopeptide repeat-containing protein"/>
    <property type="match status" value="1"/>
</dbReference>
<evidence type="ECO:0000256" key="1">
    <source>
        <dbReference type="ARBA" id="ARBA00006643"/>
    </source>
</evidence>
<evidence type="ECO:0008006" key="7">
    <source>
        <dbReference type="Google" id="ProtNLM"/>
    </source>
</evidence>
<keyword evidence="6" id="KW-1185">Reference proteome</keyword>
<dbReference type="GO" id="GO:0003723">
    <property type="term" value="F:RNA binding"/>
    <property type="evidence" value="ECO:0007669"/>
    <property type="project" value="InterPro"/>
</dbReference>
<dbReference type="PANTHER" id="PTHR47926">
    <property type="entry name" value="PENTATRICOPEPTIDE REPEAT-CONTAINING PROTEIN"/>
    <property type="match status" value="1"/>
</dbReference>
<evidence type="ECO:0000313" key="5">
    <source>
        <dbReference type="EnsemblPlants" id="OBART11G12810.1"/>
    </source>
</evidence>
<dbReference type="AlphaFoldDB" id="A0A0D3HLL2"/>
<evidence type="ECO:0000313" key="6">
    <source>
        <dbReference type="Proteomes" id="UP000026960"/>
    </source>
</evidence>
<keyword evidence="3" id="KW-0809">Transit peptide</keyword>
<dbReference type="PaxDb" id="65489-OBART11G12810.1"/>
<dbReference type="EnsemblPlants" id="OBART11G12810.1">
    <property type="protein sequence ID" value="OBART11G12810.1"/>
    <property type="gene ID" value="OBART11G12810"/>
</dbReference>
<dbReference type="HOGENOM" id="CLU_002706_0_0_1"/>
<dbReference type="Gene3D" id="1.25.40.10">
    <property type="entry name" value="Tetratricopeptide repeat domain"/>
    <property type="match status" value="2"/>
</dbReference>
<evidence type="ECO:0000256" key="3">
    <source>
        <dbReference type="ARBA" id="ARBA00022946"/>
    </source>
</evidence>
<dbReference type="FunFam" id="1.25.40.10:FF:000333">
    <property type="entry name" value="Pentatricopeptide repeat-containing protein"/>
    <property type="match status" value="1"/>
</dbReference>
<proteinExistence type="inferred from homology"/>
<dbReference type="Pfam" id="PF01535">
    <property type="entry name" value="PPR"/>
    <property type="match status" value="2"/>
</dbReference>
<evidence type="ECO:0000256" key="2">
    <source>
        <dbReference type="ARBA" id="ARBA00022737"/>
    </source>
</evidence>
<dbReference type="Pfam" id="PF13041">
    <property type="entry name" value="PPR_2"/>
    <property type="match status" value="1"/>
</dbReference>
<accession>A0A0D3HLL2</accession>
<protein>
    <recommendedName>
        <fullName evidence="7">Pentatricopeptide repeat-containing protein</fullName>
    </recommendedName>
</protein>
<comment type="similarity">
    <text evidence="1">Belongs to the PPR family. PCMP-H subfamily.</text>
</comment>
<reference evidence="5" key="1">
    <citation type="journal article" date="2009" name="Rice">
        <title>De Novo Next Generation Sequencing of Plant Genomes.</title>
        <authorList>
            <person name="Rounsley S."/>
            <person name="Marri P.R."/>
            <person name="Yu Y."/>
            <person name="He R."/>
            <person name="Sisneros N."/>
            <person name="Goicoechea J.L."/>
            <person name="Lee S.J."/>
            <person name="Angelova A."/>
            <person name="Kudrna D."/>
            <person name="Luo M."/>
            <person name="Affourtit J."/>
            <person name="Desany B."/>
            <person name="Knight J."/>
            <person name="Niazi F."/>
            <person name="Egholm M."/>
            <person name="Wing R.A."/>
        </authorList>
    </citation>
    <scope>NUCLEOTIDE SEQUENCE [LARGE SCALE GENOMIC DNA]</scope>
    <source>
        <strain evidence="5">cv. IRGC 105608</strain>
    </source>
</reference>
<dbReference type="GO" id="GO:0009451">
    <property type="term" value="P:RNA modification"/>
    <property type="evidence" value="ECO:0007669"/>
    <property type="project" value="InterPro"/>
</dbReference>
<dbReference type="PANTHER" id="PTHR47926:SF484">
    <property type="entry name" value="PENTATRICOPEPTIDE REPEAT-CONTAINING PROTEIN"/>
    <property type="match status" value="1"/>
</dbReference>
<dbReference type="InterPro" id="IPR011990">
    <property type="entry name" value="TPR-like_helical_dom_sf"/>
</dbReference>
<dbReference type="PROSITE" id="PS51375">
    <property type="entry name" value="PPR"/>
    <property type="match status" value="2"/>
</dbReference>
<dbReference type="STRING" id="65489.A0A0D3HLL2"/>
<dbReference type="Gramene" id="OBART11G12810.1">
    <property type="protein sequence ID" value="OBART11G12810.1"/>
    <property type="gene ID" value="OBART11G12810"/>
</dbReference>